<evidence type="ECO:0000313" key="2">
    <source>
        <dbReference type="Proteomes" id="UP000034245"/>
    </source>
</evidence>
<sequence>MVDVLFSSEDCDDPFGVKLQHSASIAIRDDAKKCGLVLNIGGADMKARGNYGAGRSVESAIDPVSLPQALCLGNERTGFFLVGSGFGLPQKVGDFGADFILLAAMR</sequence>
<comment type="caution">
    <text evidence="1">The sequence shown here is derived from an EMBL/GenBank/DDBJ whole genome shotgun (WGS) entry which is preliminary data.</text>
</comment>
<dbReference type="EMBL" id="LAYQ01000009">
    <property type="protein sequence ID" value="KKO80608.1"/>
    <property type="molecule type" value="Genomic_DNA"/>
</dbReference>
<reference evidence="1" key="1">
    <citation type="submission" date="2015-04" db="EMBL/GenBank/DDBJ databases">
        <title>Draft Genome Sequences of Three Species of Emerging Human-Pathogenic Corynebacteria.</title>
        <authorList>
            <person name="Pacheco L.G."/>
            <person name="Mattos-Guaraldi A.L."/>
            <person name="Santos C.S."/>
            <person name="Veras A.O."/>
            <person name="Guimaraes L.C."/>
            <person name="Abreu V."/>
            <person name="Pereira F.L."/>
            <person name="Soares S.C."/>
            <person name="Dorella F.A."/>
            <person name="Carvalho A.F."/>
            <person name="Leal C.G."/>
            <person name="Figueiredo H.C."/>
            <person name="Ramos J.N."/>
            <person name="Vieira V."/>
            <person name="Farfour E."/>
            <person name="Guiso N."/>
            <person name="Hirata R.Jr."/>
            <person name="Ramos R.T."/>
            <person name="Azevedo V."/>
            <person name="Silva A."/>
        </authorList>
    </citation>
    <scope>NUCLEOTIDE SEQUENCE</scope>
    <source>
        <strain evidence="1">1941</strain>
    </source>
</reference>
<proteinExistence type="predicted"/>
<keyword evidence="2" id="KW-1185">Reference proteome</keyword>
<protein>
    <submittedName>
        <fullName evidence="1">Uncharacterized protein</fullName>
    </submittedName>
</protein>
<evidence type="ECO:0000313" key="1">
    <source>
        <dbReference type="EMBL" id="KKO80608.1"/>
    </source>
</evidence>
<organism evidence="1 2">
    <name type="scientific">Corynebacterium minutissimum</name>
    <dbReference type="NCBI Taxonomy" id="38301"/>
    <lineage>
        <taxon>Bacteria</taxon>
        <taxon>Bacillati</taxon>
        <taxon>Actinomycetota</taxon>
        <taxon>Actinomycetes</taxon>
        <taxon>Mycobacteriales</taxon>
        <taxon>Corynebacteriaceae</taxon>
        <taxon>Corynebacterium</taxon>
    </lineage>
</organism>
<accession>A0ACC4UCC9</accession>
<dbReference type="Proteomes" id="UP000034245">
    <property type="component" value="Unassembled WGS sequence"/>
</dbReference>
<name>A0ACC4UCC9_9CORY</name>
<gene>
    <name evidence="1" type="ORF">WU87_04125</name>
</gene>